<dbReference type="InterPro" id="IPR036291">
    <property type="entry name" value="NAD(P)-bd_dom_sf"/>
</dbReference>
<dbReference type="EMBL" id="SJPV01000013">
    <property type="protein sequence ID" value="TWU32208.1"/>
    <property type="molecule type" value="Genomic_DNA"/>
</dbReference>
<sequence>MVTFNTLSVDQASYAQPFRGNFRGGDKMVDREVVSILGADCPIGKQIVDVSLRCGYQVQALTQGKIGRSPNEYLSVLKSDCFAARDIQAVVRGSSCVINLCNVSGYDGSKERPTSTTVTKFALQAMQKTKANRYLLVTHQCVAIPGDRKLRPNGIVSRYLWPLAHRAQWKEMQAEADLLIQTPIDWTIVRCPPIKNIVGFGPVRTDHRSPVGRFVSLNRLARFLVHLKDCDHYRQKAIFVASRPTRSQFAM</sequence>
<dbReference type="OrthoDB" id="267271at2"/>
<dbReference type="Gene3D" id="3.40.50.720">
    <property type="entry name" value="NAD(P)-binding Rossmann-like Domain"/>
    <property type="match status" value="1"/>
</dbReference>
<reference evidence="2 3" key="1">
    <citation type="submission" date="2019-02" db="EMBL/GenBank/DDBJ databases">
        <title>Deep-cultivation of Planctomycetes and their phenomic and genomic characterization uncovers novel biology.</title>
        <authorList>
            <person name="Wiegand S."/>
            <person name="Jogler M."/>
            <person name="Boedeker C."/>
            <person name="Pinto D."/>
            <person name="Vollmers J."/>
            <person name="Rivas-Marin E."/>
            <person name="Kohn T."/>
            <person name="Peeters S.H."/>
            <person name="Heuer A."/>
            <person name="Rast P."/>
            <person name="Oberbeckmann S."/>
            <person name="Bunk B."/>
            <person name="Jeske O."/>
            <person name="Meyerdierks A."/>
            <person name="Storesund J.E."/>
            <person name="Kallscheuer N."/>
            <person name="Luecker S."/>
            <person name="Lage O.M."/>
            <person name="Pohl T."/>
            <person name="Merkel B.J."/>
            <person name="Hornburger P."/>
            <person name="Mueller R.-W."/>
            <person name="Bruemmer F."/>
            <person name="Labrenz M."/>
            <person name="Spormann A.M."/>
            <person name="Op Den Camp H."/>
            <person name="Overmann J."/>
            <person name="Amann R."/>
            <person name="Jetten M.S.M."/>
            <person name="Mascher T."/>
            <person name="Medema M.H."/>
            <person name="Devos D.P."/>
            <person name="Kaster A.-K."/>
            <person name="Ovreas L."/>
            <person name="Rohde M."/>
            <person name="Galperin M.Y."/>
            <person name="Jogler C."/>
        </authorList>
    </citation>
    <scope>NUCLEOTIDE SEQUENCE [LARGE SCALE GENOMIC DNA]</scope>
    <source>
        <strain evidence="2 3">Poly41</strain>
    </source>
</reference>
<accession>A0A5C6D5V0</accession>
<evidence type="ECO:0000259" key="1">
    <source>
        <dbReference type="Pfam" id="PF13460"/>
    </source>
</evidence>
<dbReference type="AlphaFoldDB" id="A0A5C6D5V0"/>
<dbReference type="SUPFAM" id="SSF51735">
    <property type="entry name" value="NAD(P)-binding Rossmann-fold domains"/>
    <property type="match status" value="1"/>
</dbReference>
<dbReference type="Proteomes" id="UP000319143">
    <property type="component" value="Unassembled WGS sequence"/>
</dbReference>
<evidence type="ECO:0000313" key="2">
    <source>
        <dbReference type="EMBL" id="TWU32208.1"/>
    </source>
</evidence>
<dbReference type="InterPro" id="IPR016040">
    <property type="entry name" value="NAD(P)-bd_dom"/>
</dbReference>
<evidence type="ECO:0000313" key="3">
    <source>
        <dbReference type="Proteomes" id="UP000319143"/>
    </source>
</evidence>
<comment type="caution">
    <text evidence="2">The sequence shown here is derived from an EMBL/GenBank/DDBJ whole genome shotgun (WGS) entry which is preliminary data.</text>
</comment>
<gene>
    <name evidence="2" type="ORF">Poly41_56930</name>
</gene>
<protein>
    <recommendedName>
        <fullName evidence="1">NAD(P)-binding domain-containing protein</fullName>
    </recommendedName>
</protein>
<proteinExistence type="predicted"/>
<dbReference type="RefSeq" id="WP_146530459.1">
    <property type="nucleotide sequence ID" value="NZ_SJPV01000013.1"/>
</dbReference>
<dbReference type="Pfam" id="PF13460">
    <property type="entry name" value="NAD_binding_10"/>
    <property type="match status" value="1"/>
</dbReference>
<organism evidence="2 3">
    <name type="scientific">Novipirellula artificiosorum</name>
    <dbReference type="NCBI Taxonomy" id="2528016"/>
    <lineage>
        <taxon>Bacteria</taxon>
        <taxon>Pseudomonadati</taxon>
        <taxon>Planctomycetota</taxon>
        <taxon>Planctomycetia</taxon>
        <taxon>Pirellulales</taxon>
        <taxon>Pirellulaceae</taxon>
        <taxon>Novipirellula</taxon>
    </lineage>
</organism>
<name>A0A5C6D5V0_9BACT</name>
<feature type="domain" description="NAD(P)-binding" evidence="1">
    <location>
        <begin position="38"/>
        <end position="227"/>
    </location>
</feature>
<keyword evidence="3" id="KW-1185">Reference proteome</keyword>